<comment type="caution">
    <text evidence="2">The sequence shown here is derived from an EMBL/GenBank/DDBJ whole genome shotgun (WGS) entry which is preliminary data.</text>
</comment>
<evidence type="ECO:0008006" key="3">
    <source>
        <dbReference type="Google" id="ProtNLM"/>
    </source>
</evidence>
<name>A0A0F9C1R7_9ZZZZ</name>
<evidence type="ECO:0000313" key="2">
    <source>
        <dbReference type="EMBL" id="KKL20177.1"/>
    </source>
</evidence>
<accession>A0A0F9C1R7</accession>
<dbReference type="SUPFAM" id="SSF69318">
    <property type="entry name" value="Integrin alpha N-terminal domain"/>
    <property type="match status" value="1"/>
</dbReference>
<proteinExistence type="predicted"/>
<organism evidence="2">
    <name type="scientific">marine sediment metagenome</name>
    <dbReference type="NCBI Taxonomy" id="412755"/>
    <lineage>
        <taxon>unclassified sequences</taxon>
        <taxon>metagenomes</taxon>
        <taxon>ecological metagenomes</taxon>
    </lineage>
</organism>
<feature type="non-terminal residue" evidence="2">
    <location>
        <position position="50"/>
    </location>
</feature>
<dbReference type="AlphaFoldDB" id="A0A0F9C1R7"/>
<dbReference type="InterPro" id="IPR013517">
    <property type="entry name" value="FG-GAP"/>
</dbReference>
<keyword evidence="1" id="KW-0732">Signal</keyword>
<protein>
    <recommendedName>
        <fullName evidence="3">ASPIC/UnbV domain-containing protein</fullName>
    </recommendedName>
</protein>
<gene>
    <name evidence="2" type="ORF">LCGC14_2458040</name>
</gene>
<dbReference type="EMBL" id="LAZR01038200">
    <property type="protein sequence ID" value="KKL20177.1"/>
    <property type="molecule type" value="Genomic_DNA"/>
</dbReference>
<reference evidence="2" key="1">
    <citation type="journal article" date="2015" name="Nature">
        <title>Complex archaea that bridge the gap between prokaryotes and eukaryotes.</title>
        <authorList>
            <person name="Spang A."/>
            <person name="Saw J.H."/>
            <person name="Jorgensen S.L."/>
            <person name="Zaremba-Niedzwiedzka K."/>
            <person name="Martijn J."/>
            <person name="Lind A.E."/>
            <person name="van Eijk R."/>
            <person name="Schleper C."/>
            <person name="Guy L."/>
            <person name="Ettema T.J."/>
        </authorList>
    </citation>
    <scope>NUCLEOTIDE SEQUENCE</scope>
</reference>
<sequence>MDIYSENHLFRNDTGKFTDVSSLAGIRHSEIEFSAVFGDYDNDGYIDLYI</sequence>
<dbReference type="InterPro" id="IPR028994">
    <property type="entry name" value="Integrin_alpha_N"/>
</dbReference>
<dbReference type="Pfam" id="PF13517">
    <property type="entry name" value="FG-GAP_3"/>
    <property type="match status" value="1"/>
</dbReference>
<evidence type="ECO:0000256" key="1">
    <source>
        <dbReference type="ARBA" id="ARBA00022729"/>
    </source>
</evidence>